<gene>
    <name evidence="2" type="ORF">LCGC14_3001440</name>
</gene>
<protein>
    <submittedName>
        <fullName evidence="2">Uncharacterized protein</fullName>
    </submittedName>
</protein>
<sequence>MDWNDWLTVLNTAETVMVLIILPLATERAVFWYRRLRGWWRKRRAQARQNAVASAGSEDSQADAAER</sequence>
<dbReference type="AlphaFoldDB" id="A0A0F8XNH9"/>
<organism evidence="2">
    <name type="scientific">marine sediment metagenome</name>
    <dbReference type="NCBI Taxonomy" id="412755"/>
    <lineage>
        <taxon>unclassified sequences</taxon>
        <taxon>metagenomes</taxon>
        <taxon>ecological metagenomes</taxon>
    </lineage>
</organism>
<keyword evidence="1" id="KW-0812">Transmembrane</keyword>
<reference evidence="2" key="1">
    <citation type="journal article" date="2015" name="Nature">
        <title>Complex archaea that bridge the gap between prokaryotes and eukaryotes.</title>
        <authorList>
            <person name="Spang A."/>
            <person name="Saw J.H."/>
            <person name="Jorgensen S.L."/>
            <person name="Zaremba-Niedzwiedzka K."/>
            <person name="Martijn J."/>
            <person name="Lind A.E."/>
            <person name="van Eijk R."/>
            <person name="Schleper C."/>
            <person name="Guy L."/>
            <person name="Ettema T.J."/>
        </authorList>
    </citation>
    <scope>NUCLEOTIDE SEQUENCE</scope>
</reference>
<proteinExistence type="predicted"/>
<feature type="transmembrane region" description="Helical" evidence="1">
    <location>
        <begin position="15"/>
        <end position="33"/>
    </location>
</feature>
<keyword evidence="1" id="KW-1133">Transmembrane helix</keyword>
<evidence type="ECO:0000313" key="2">
    <source>
        <dbReference type="EMBL" id="KKK62725.1"/>
    </source>
</evidence>
<comment type="caution">
    <text evidence="2">The sequence shown here is derived from an EMBL/GenBank/DDBJ whole genome shotgun (WGS) entry which is preliminary data.</text>
</comment>
<evidence type="ECO:0000256" key="1">
    <source>
        <dbReference type="SAM" id="Phobius"/>
    </source>
</evidence>
<name>A0A0F8XNH9_9ZZZZ</name>
<dbReference type="EMBL" id="LAZR01061857">
    <property type="protein sequence ID" value="KKK62725.1"/>
    <property type="molecule type" value="Genomic_DNA"/>
</dbReference>
<keyword evidence="1" id="KW-0472">Membrane</keyword>
<accession>A0A0F8XNH9</accession>